<dbReference type="Gene3D" id="3.30.2010.20">
    <property type="match status" value="1"/>
</dbReference>
<evidence type="ECO:0000313" key="1">
    <source>
        <dbReference type="EMBL" id="ACZ38600.1"/>
    </source>
</evidence>
<gene>
    <name evidence="1" type="ordered locus">Sthe_1164</name>
</gene>
<reference evidence="2" key="1">
    <citation type="submission" date="2009-11" db="EMBL/GenBank/DDBJ databases">
        <title>The complete chromosome 1 of Sphaerobacter thermophilus DSM 20745.</title>
        <authorList>
            <person name="Lucas S."/>
            <person name="Copeland A."/>
            <person name="Lapidus A."/>
            <person name="Glavina del Rio T."/>
            <person name="Dalin E."/>
            <person name="Tice H."/>
            <person name="Bruce D."/>
            <person name="Goodwin L."/>
            <person name="Pitluck S."/>
            <person name="Kyrpides N."/>
            <person name="Mavromatis K."/>
            <person name="Ivanova N."/>
            <person name="Mikhailova N."/>
            <person name="LaButti K.M."/>
            <person name="Clum A."/>
            <person name="Sun H.I."/>
            <person name="Brettin T."/>
            <person name="Detter J.C."/>
            <person name="Han C."/>
            <person name="Larimer F."/>
            <person name="Land M."/>
            <person name="Hauser L."/>
            <person name="Markowitz V."/>
            <person name="Cheng J.F."/>
            <person name="Hugenholtz P."/>
            <person name="Woyke T."/>
            <person name="Wu D."/>
            <person name="Steenblock K."/>
            <person name="Schneider S."/>
            <person name="Pukall R."/>
            <person name="Goeker M."/>
            <person name="Klenk H.P."/>
            <person name="Eisen J.A."/>
        </authorList>
    </citation>
    <scope>NUCLEOTIDE SEQUENCE [LARGE SCALE GENOMIC DNA]</scope>
    <source>
        <strain evidence="2">ATCC 49802 / DSM 20745 / S 6022</strain>
    </source>
</reference>
<dbReference type="EMBL" id="CP001823">
    <property type="protein sequence ID" value="ACZ38600.1"/>
    <property type="molecule type" value="Genomic_DNA"/>
</dbReference>
<reference evidence="1 2" key="2">
    <citation type="journal article" date="2010" name="Stand. Genomic Sci.">
        <title>Complete genome sequence of Desulfohalobium retbaense type strain (HR(100)).</title>
        <authorList>
            <person name="Spring S."/>
            <person name="Nolan M."/>
            <person name="Lapidus A."/>
            <person name="Glavina Del Rio T."/>
            <person name="Copeland A."/>
            <person name="Tice H."/>
            <person name="Cheng J.F."/>
            <person name="Lucas S."/>
            <person name="Land M."/>
            <person name="Chen F."/>
            <person name="Bruce D."/>
            <person name="Goodwin L."/>
            <person name="Pitluck S."/>
            <person name="Ivanova N."/>
            <person name="Mavromatis K."/>
            <person name="Mikhailova N."/>
            <person name="Pati A."/>
            <person name="Chen A."/>
            <person name="Palaniappan K."/>
            <person name="Hauser L."/>
            <person name="Chang Y.J."/>
            <person name="Jeffries C.D."/>
            <person name="Munk C."/>
            <person name="Kiss H."/>
            <person name="Chain P."/>
            <person name="Han C."/>
            <person name="Brettin T."/>
            <person name="Detter J.C."/>
            <person name="Schuler E."/>
            <person name="Goker M."/>
            <person name="Rohde M."/>
            <person name="Bristow J."/>
            <person name="Eisen J.A."/>
            <person name="Markowitz V."/>
            <person name="Hugenholtz P."/>
            <person name="Kyrpides N.C."/>
            <person name="Klenk H.P."/>
        </authorList>
    </citation>
    <scope>NUCLEOTIDE SEQUENCE [LARGE SCALE GENOMIC DNA]</scope>
    <source>
        <strain evidence="2">ATCC 49802 / DSM 20745 / S 6022</strain>
    </source>
</reference>
<dbReference type="InterPro" id="IPR038555">
    <property type="entry name" value="Zincin_1_sf"/>
</dbReference>
<dbReference type="SUPFAM" id="SSF55486">
    <property type="entry name" value="Metalloproteases ('zincins'), catalytic domain"/>
    <property type="match status" value="1"/>
</dbReference>
<name>D1C2Y3_SPHTD</name>
<organism evidence="1 2">
    <name type="scientific">Sphaerobacter thermophilus (strain ATCC 49802 / DSM 20745 / KCCM 41009 / NCIMB 13125 / S 6022)</name>
    <dbReference type="NCBI Taxonomy" id="479434"/>
    <lineage>
        <taxon>Bacteria</taxon>
        <taxon>Pseudomonadati</taxon>
        <taxon>Thermomicrobiota</taxon>
        <taxon>Thermomicrobia</taxon>
        <taxon>Sphaerobacterales</taxon>
        <taxon>Sphaerobacterineae</taxon>
        <taxon>Sphaerobacteraceae</taxon>
        <taxon>Sphaerobacter</taxon>
    </lineage>
</organism>
<dbReference type="InParanoid" id="D1C2Y3"/>
<proteinExistence type="predicted"/>
<dbReference type="STRING" id="479434.Sthe_1164"/>
<accession>D1C2Y3</accession>
<dbReference type="InterPro" id="IPR010428">
    <property type="entry name" value="Zincin_1"/>
</dbReference>
<dbReference type="KEGG" id="sti:Sthe_1164"/>
<sequence length="122" mass="13893">MIISRSVFERLVVQALDDLPEEFLAALDNVDVVIEREPTREQRLAAGVGGGTLFGLYEGVPQTEREGYGFVLPDKITIFKGPIMRYARTHAEIREIVRDTVIHELAHHFGISDERLRELGRY</sequence>
<dbReference type="CDD" id="cd12952">
    <property type="entry name" value="MMP_ACEL2062"/>
    <property type="match status" value="1"/>
</dbReference>
<dbReference type="RefSeq" id="WP_012871647.1">
    <property type="nucleotide sequence ID" value="NC_013523.1"/>
</dbReference>
<dbReference type="Pfam" id="PF06262">
    <property type="entry name" value="Zincin_1"/>
    <property type="match status" value="1"/>
</dbReference>
<keyword evidence="2" id="KW-1185">Reference proteome</keyword>
<evidence type="ECO:0000313" key="2">
    <source>
        <dbReference type="Proteomes" id="UP000002027"/>
    </source>
</evidence>
<protein>
    <recommendedName>
        <fullName evidence="3">Metallopeptidase family protein</fullName>
    </recommendedName>
</protein>
<dbReference type="HOGENOM" id="CLU_123836_1_0_0"/>
<dbReference type="eggNOG" id="COG3824">
    <property type="taxonomic scope" value="Bacteria"/>
</dbReference>
<evidence type="ECO:0008006" key="3">
    <source>
        <dbReference type="Google" id="ProtNLM"/>
    </source>
</evidence>
<dbReference type="AlphaFoldDB" id="D1C2Y3"/>
<dbReference type="Proteomes" id="UP000002027">
    <property type="component" value="Chromosome 1"/>
</dbReference>